<dbReference type="UniPathway" id="UPA00262">
    <property type="reaction ID" value="UER00222"/>
</dbReference>
<dbReference type="InterPro" id="IPR028161">
    <property type="entry name" value="Met8-like"/>
</dbReference>
<dbReference type="PANTHER" id="PTHR35330:SF1">
    <property type="entry name" value="SIROHEME BIOSYNTHESIS PROTEIN MET8"/>
    <property type="match status" value="1"/>
</dbReference>
<dbReference type="RefSeq" id="WP_039310801.1">
    <property type="nucleotide sequence ID" value="NZ_CP006905.1"/>
</dbReference>
<keyword evidence="4" id="KW-0520">NAD</keyword>
<dbReference type="Gene3D" id="3.40.50.720">
    <property type="entry name" value="NAD(P)-binding Rossmann-like Domain"/>
    <property type="match status" value="1"/>
</dbReference>
<proteinExistence type="predicted"/>
<dbReference type="EMBL" id="CP006905">
    <property type="protein sequence ID" value="AIY84480.1"/>
    <property type="molecule type" value="Genomic_DNA"/>
</dbReference>
<protein>
    <recommendedName>
        <fullName evidence="2">precorrin-2 dehydrogenase</fullName>
        <ecNumber evidence="2">1.3.1.76</ecNumber>
    </recommendedName>
</protein>
<accession>A0A0A7FZY1</accession>
<dbReference type="AlphaFoldDB" id="A0A0A7FZY1"/>
<dbReference type="NCBIfam" id="NF004045">
    <property type="entry name" value="PRK05562.1"/>
    <property type="match status" value="1"/>
</dbReference>
<dbReference type="EC" id="1.3.1.76" evidence="2"/>
<dbReference type="HOGENOM" id="CLU_011276_8_4_9"/>
<gene>
    <name evidence="6" type="ORF">U729_146</name>
</gene>
<dbReference type="KEGG" id="cbv:U729_146"/>
<dbReference type="STRING" id="1561.NPD11_2829"/>
<dbReference type="GO" id="GO:0043115">
    <property type="term" value="F:precorrin-2 dehydrogenase activity"/>
    <property type="evidence" value="ECO:0007669"/>
    <property type="project" value="UniProtKB-EC"/>
</dbReference>
<dbReference type="Proteomes" id="UP000030635">
    <property type="component" value="Chromosome"/>
</dbReference>
<evidence type="ECO:0000313" key="6">
    <source>
        <dbReference type="EMBL" id="AIY84480.1"/>
    </source>
</evidence>
<keyword evidence="5" id="KW-0627">Porphyrin biosynthesis</keyword>
<organism evidence="6 7">
    <name type="scientific">Clostridium baratii str. Sullivan</name>
    <dbReference type="NCBI Taxonomy" id="1415775"/>
    <lineage>
        <taxon>Bacteria</taxon>
        <taxon>Bacillati</taxon>
        <taxon>Bacillota</taxon>
        <taxon>Clostridia</taxon>
        <taxon>Eubacteriales</taxon>
        <taxon>Clostridiaceae</taxon>
        <taxon>Clostridium</taxon>
    </lineage>
</organism>
<dbReference type="PANTHER" id="PTHR35330">
    <property type="entry name" value="SIROHEME BIOSYNTHESIS PROTEIN MET8"/>
    <property type="match status" value="1"/>
</dbReference>
<name>A0A0A7FZY1_9CLOT</name>
<keyword evidence="7" id="KW-1185">Reference proteome</keyword>
<dbReference type="GO" id="GO:0004325">
    <property type="term" value="F:ferrochelatase activity"/>
    <property type="evidence" value="ECO:0007669"/>
    <property type="project" value="InterPro"/>
</dbReference>
<evidence type="ECO:0000256" key="2">
    <source>
        <dbReference type="ARBA" id="ARBA00012400"/>
    </source>
</evidence>
<evidence type="ECO:0000256" key="1">
    <source>
        <dbReference type="ARBA" id="ARBA00005010"/>
    </source>
</evidence>
<dbReference type="eggNOG" id="COG1648">
    <property type="taxonomic scope" value="Bacteria"/>
</dbReference>
<sequence length="224" mass="25845">MYKNSRENIHREEQLEYIMLSLLSNKINVLIIGGGEASLIKMKTFLNGGCNVTIVAKEFLEDFKNLKSNRLHIIKGEYDESLLNDCHIVILAIDDSEKINEVKEHCDKRCKIYINCKDYKEGMGAVPMNIKSEEAIIGINTLKGNPKALKMMSNDFKDKLKSYDKFIETTSIIRNNAKKFKDKKKEILSFIVCDDFKDVIEKGMGKILLKLFYEDELVDELFKN</sequence>
<dbReference type="InterPro" id="IPR036291">
    <property type="entry name" value="NAD(P)-bd_dom_sf"/>
</dbReference>
<keyword evidence="3" id="KW-0560">Oxidoreductase</keyword>
<dbReference type="Pfam" id="PF13241">
    <property type="entry name" value="NAD_binding_7"/>
    <property type="match status" value="1"/>
</dbReference>
<evidence type="ECO:0000256" key="5">
    <source>
        <dbReference type="ARBA" id="ARBA00023244"/>
    </source>
</evidence>
<dbReference type="GO" id="GO:0019354">
    <property type="term" value="P:siroheme biosynthetic process"/>
    <property type="evidence" value="ECO:0007669"/>
    <property type="project" value="UniProtKB-UniPathway"/>
</dbReference>
<reference evidence="6 7" key="1">
    <citation type="journal article" date="2015" name="Infect. Genet. Evol.">
        <title>Genomic sequences of six botulinum neurotoxin-producing strains representing three clostridial species illustrate the mobility and diversity of botulinum neurotoxin genes.</title>
        <authorList>
            <person name="Smith T.J."/>
            <person name="Hill K.K."/>
            <person name="Xie G."/>
            <person name="Foley B.T."/>
            <person name="Williamson C.H."/>
            <person name="Foster J.T."/>
            <person name="Johnson S.L."/>
            <person name="Chertkov O."/>
            <person name="Teshima H."/>
            <person name="Gibbons H.S."/>
            <person name="Johnsky L.A."/>
            <person name="Karavis M.A."/>
            <person name="Smith L.A."/>
        </authorList>
    </citation>
    <scope>NUCLEOTIDE SEQUENCE [LARGE SCALE GENOMIC DNA]</scope>
    <source>
        <strain evidence="6">Sullivan</strain>
    </source>
</reference>
<evidence type="ECO:0000256" key="4">
    <source>
        <dbReference type="ARBA" id="ARBA00023027"/>
    </source>
</evidence>
<comment type="pathway">
    <text evidence="1">Porphyrin-containing compound metabolism; siroheme biosynthesis; sirohydrochlorin from precorrin-2: step 1/1.</text>
</comment>
<evidence type="ECO:0000256" key="3">
    <source>
        <dbReference type="ARBA" id="ARBA00023002"/>
    </source>
</evidence>
<evidence type="ECO:0000313" key="7">
    <source>
        <dbReference type="Proteomes" id="UP000030635"/>
    </source>
</evidence>
<dbReference type="OrthoDB" id="1715866at2"/>
<dbReference type="SUPFAM" id="SSF51735">
    <property type="entry name" value="NAD(P)-binding Rossmann-fold domains"/>
    <property type="match status" value="1"/>
</dbReference>